<evidence type="ECO:0000256" key="2">
    <source>
        <dbReference type="SAM" id="SignalP"/>
    </source>
</evidence>
<proteinExistence type="inferred from homology"/>
<dbReference type="InterPro" id="IPR000528">
    <property type="entry name" value="Plant_nsLTP"/>
</dbReference>
<dbReference type="GO" id="GO:0006869">
    <property type="term" value="P:lipid transport"/>
    <property type="evidence" value="ECO:0007669"/>
    <property type="project" value="InterPro"/>
</dbReference>
<sequence>MAGHKAQLVGLLAIVLLLSGGAVATLPCPLLIISLSPCFSFFSNKSSAPSSHCCNSLQQIACKINSPSDRKKNCQCLKAMLIHLSCYDPNRVSQLPQKCGVANLILPPITKDTDCCK</sequence>
<dbReference type="EMBL" id="BSYO01000017">
    <property type="protein sequence ID" value="GMH17307.1"/>
    <property type="molecule type" value="Genomic_DNA"/>
</dbReference>
<comment type="caution">
    <text evidence="4">The sequence shown here is derived from an EMBL/GenBank/DDBJ whole genome shotgun (WGS) entry which is preliminary data.</text>
</comment>
<feature type="signal peptide" evidence="2">
    <location>
        <begin position="1"/>
        <end position="24"/>
    </location>
</feature>
<dbReference type="GO" id="GO:0008289">
    <property type="term" value="F:lipid binding"/>
    <property type="evidence" value="ECO:0007669"/>
    <property type="project" value="InterPro"/>
</dbReference>
<dbReference type="Proteomes" id="UP001279734">
    <property type="component" value="Unassembled WGS sequence"/>
</dbReference>
<keyword evidence="5" id="KW-1185">Reference proteome</keyword>
<name>A0AAD3XTS6_NEPGR</name>
<evidence type="ECO:0000259" key="3">
    <source>
        <dbReference type="Pfam" id="PF00234"/>
    </source>
</evidence>
<dbReference type="Gene3D" id="1.10.110.10">
    <property type="entry name" value="Plant lipid-transfer and hydrophobic proteins"/>
    <property type="match status" value="1"/>
</dbReference>
<reference evidence="4" key="1">
    <citation type="submission" date="2023-05" db="EMBL/GenBank/DDBJ databases">
        <title>Nepenthes gracilis genome sequencing.</title>
        <authorList>
            <person name="Fukushima K."/>
        </authorList>
    </citation>
    <scope>NUCLEOTIDE SEQUENCE</scope>
    <source>
        <strain evidence="4">SING2019-196</strain>
    </source>
</reference>
<gene>
    <name evidence="4" type="ORF">Nepgr_019148</name>
</gene>
<feature type="chain" id="PRO_5041922429" description="Bifunctional inhibitor/plant lipid transfer protein/seed storage helical domain-containing protein" evidence="2">
    <location>
        <begin position="25"/>
        <end position="117"/>
    </location>
</feature>
<dbReference type="PANTHER" id="PTHR33076">
    <property type="entry name" value="NON-SPECIFIC LIPID-TRANSFER PROTEIN 2-RELATED"/>
    <property type="match status" value="1"/>
</dbReference>
<feature type="domain" description="Bifunctional inhibitor/plant lipid transfer protein/seed storage helical" evidence="3">
    <location>
        <begin position="28"/>
        <end position="102"/>
    </location>
</feature>
<organism evidence="4 5">
    <name type="scientific">Nepenthes gracilis</name>
    <name type="common">Slender pitcher plant</name>
    <dbReference type="NCBI Taxonomy" id="150966"/>
    <lineage>
        <taxon>Eukaryota</taxon>
        <taxon>Viridiplantae</taxon>
        <taxon>Streptophyta</taxon>
        <taxon>Embryophyta</taxon>
        <taxon>Tracheophyta</taxon>
        <taxon>Spermatophyta</taxon>
        <taxon>Magnoliopsida</taxon>
        <taxon>eudicotyledons</taxon>
        <taxon>Gunneridae</taxon>
        <taxon>Pentapetalae</taxon>
        <taxon>Caryophyllales</taxon>
        <taxon>Nepenthaceae</taxon>
        <taxon>Nepenthes</taxon>
    </lineage>
</organism>
<dbReference type="PRINTS" id="PR00382">
    <property type="entry name" value="LIPIDTRNSFER"/>
</dbReference>
<evidence type="ECO:0000313" key="4">
    <source>
        <dbReference type="EMBL" id="GMH17307.1"/>
    </source>
</evidence>
<evidence type="ECO:0000256" key="1">
    <source>
        <dbReference type="ARBA" id="ARBA00009748"/>
    </source>
</evidence>
<comment type="similarity">
    <text evidence="1">Belongs to the plant LTP family.</text>
</comment>
<evidence type="ECO:0000313" key="5">
    <source>
        <dbReference type="Proteomes" id="UP001279734"/>
    </source>
</evidence>
<protein>
    <recommendedName>
        <fullName evidence="3">Bifunctional inhibitor/plant lipid transfer protein/seed storage helical domain-containing protein</fullName>
    </recommendedName>
</protein>
<dbReference type="Pfam" id="PF00234">
    <property type="entry name" value="Tryp_alpha_amyl"/>
    <property type="match status" value="1"/>
</dbReference>
<dbReference type="InterPro" id="IPR016140">
    <property type="entry name" value="Bifunc_inhib/LTP/seed_store"/>
</dbReference>
<dbReference type="AlphaFoldDB" id="A0AAD3XTS6"/>
<dbReference type="InterPro" id="IPR036312">
    <property type="entry name" value="Bifun_inhib/LTP/seed_sf"/>
</dbReference>
<accession>A0AAD3XTS6</accession>
<keyword evidence="2" id="KW-0732">Signal</keyword>
<dbReference type="SUPFAM" id="SSF47699">
    <property type="entry name" value="Bifunctional inhibitor/lipid-transfer protein/seed storage 2S albumin"/>
    <property type="match status" value="1"/>
</dbReference>